<sequence length="519" mass="56561">MLNCTPAFQMGSQLVKFGGCYTGCLTVTAWGLLQGLHLSFIMRFGASMAEHLGKLKVLRAELVLRDYPVTEANMIAVILASLDRSWGNFIVSLEGTRKEAMTLSYLTGRLNEVDRRCRDAGKYTRATTHHTSRKHQDSEQVNALLKCFICGSEEHLKKDCPHHQQGPKCGSNQKRGKGQRRGRGGGKGGANGNFVCNCYSTPATGLWLLDSRASSHIANLKQGVKRLRRINSSVKVPNGDSALVVGEGTVSIPGLGNVKDVLHAPSIANNLLSIIKLCDDGRVEVLFCKGGGYVTWDQKVIGNVTIINGLPYFSPKGPATEDSPQGATSERACAQKEREAPQPAPRLKATPATTPPETTTDPVTDESEEQDEEVSLPGPKGEDDPSSPEGGDTPSSPNSSPSTTPQRPMMPSTWDRGPPPPGCEWPADEEPMKEKSSEWQEVRRSKWSNKGVPPRRIDIGHIASINSIVVTPKTFSDIQELSIEEQERYLGVHILATEKGFAVDQKEKIEELLARCKMV</sequence>
<feature type="region of interest" description="Disordered" evidence="2">
    <location>
        <begin position="159"/>
        <end position="188"/>
    </location>
</feature>
<dbReference type="GO" id="GO:0008270">
    <property type="term" value="F:zinc ion binding"/>
    <property type="evidence" value="ECO:0007669"/>
    <property type="project" value="UniProtKB-KW"/>
</dbReference>
<gene>
    <name evidence="4" type="ORF">L345_16178</name>
</gene>
<dbReference type="AlphaFoldDB" id="V8N971"/>
<evidence type="ECO:0000313" key="4">
    <source>
        <dbReference type="EMBL" id="ETE58102.1"/>
    </source>
</evidence>
<dbReference type="Pfam" id="PF22936">
    <property type="entry name" value="Pol_BBD"/>
    <property type="match status" value="1"/>
</dbReference>
<feature type="non-terminal residue" evidence="4">
    <location>
        <position position="1"/>
    </location>
</feature>
<feature type="domain" description="CCHC-type" evidence="3">
    <location>
        <begin position="146"/>
        <end position="161"/>
    </location>
</feature>
<accession>V8N971</accession>
<comment type="caution">
    <text evidence="4">The sequence shown here is derived from an EMBL/GenBank/DDBJ whole genome shotgun (WGS) entry which is preliminary data.</text>
</comment>
<dbReference type="SMART" id="SM00343">
    <property type="entry name" value="ZnF_C2HC"/>
    <property type="match status" value="1"/>
</dbReference>
<evidence type="ECO:0000256" key="2">
    <source>
        <dbReference type="SAM" id="MobiDB-lite"/>
    </source>
</evidence>
<keyword evidence="1" id="KW-0863">Zinc-finger</keyword>
<feature type="compositionally biased region" description="Basic and acidic residues" evidence="2">
    <location>
        <begin position="430"/>
        <end position="444"/>
    </location>
</feature>
<feature type="compositionally biased region" description="Low complexity" evidence="2">
    <location>
        <begin position="349"/>
        <end position="362"/>
    </location>
</feature>
<feature type="compositionally biased region" description="Acidic residues" evidence="2">
    <location>
        <begin position="363"/>
        <end position="374"/>
    </location>
</feature>
<feature type="compositionally biased region" description="Low complexity" evidence="2">
    <location>
        <begin position="393"/>
        <end position="405"/>
    </location>
</feature>
<protein>
    <recommendedName>
        <fullName evidence="3">CCHC-type domain-containing protein</fullName>
    </recommendedName>
</protein>
<feature type="region of interest" description="Disordered" evidence="2">
    <location>
        <begin position="316"/>
        <end position="450"/>
    </location>
</feature>
<evidence type="ECO:0000313" key="5">
    <source>
        <dbReference type="Proteomes" id="UP000018936"/>
    </source>
</evidence>
<dbReference type="PROSITE" id="PS50158">
    <property type="entry name" value="ZF_CCHC"/>
    <property type="match status" value="1"/>
</dbReference>
<dbReference type="OrthoDB" id="8060515at2759"/>
<dbReference type="Proteomes" id="UP000018936">
    <property type="component" value="Unassembled WGS sequence"/>
</dbReference>
<dbReference type="EMBL" id="AZIM01007223">
    <property type="protein sequence ID" value="ETE58102.1"/>
    <property type="molecule type" value="Genomic_DNA"/>
</dbReference>
<proteinExistence type="predicted"/>
<organism evidence="4 5">
    <name type="scientific">Ophiophagus hannah</name>
    <name type="common">King cobra</name>
    <name type="synonym">Naja hannah</name>
    <dbReference type="NCBI Taxonomy" id="8665"/>
    <lineage>
        <taxon>Eukaryota</taxon>
        <taxon>Metazoa</taxon>
        <taxon>Chordata</taxon>
        <taxon>Craniata</taxon>
        <taxon>Vertebrata</taxon>
        <taxon>Euteleostomi</taxon>
        <taxon>Lepidosauria</taxon>
        <taxon>Squamata</taxon>
        <taxon>Bifurcata</taxon>
        <taxon>Unidentata</taxon>
        <taxon>Episquamata</taxon>
        <taxon>Toxicofera</taxon>
        <taxon>Serpentes</taxon>
        <taxon>Colubroidea</taxon>
        <taxon>Elapidae</taxon>
        <taxon>Elapinae</taxon>
        <taxon>Ophiophagus</taxon>
    </lineage>
</organism>
<keyword evidence="1" id="KW-0479">Metal-binding</keyword>
<name>V8N971_OPHHA</name>
<evidence type="ECO:0000259" key="3">
    <source>
        <dbReference type="PROSITE" id="PS50158"/>
    </source>
</evidence>
<reference evidence="4 5" key="1">
    <citation type="journal article" date="2013" name="Proc. Natl. Acad. Sci. U.S.A.">
        <title>The king cobra genome reveals dynamic gene evolution and adaptation in the snake venom system.</title>
        <authorList>
            <person name="Vonk F.J."/>
            <person name="Casewell N.R."/>
            <person name="Henkel C.V."/>
            <person name="Heimberg A.M."/>
            <person name="Jansen H.J."/>
            <person name="McCleary R.J."/>
            <person name="Kerkkamp H.M."/>
            <person name="Vos R.A."/>
            <person name="Guerreiro I."/>
            <person name="Calvete J.J."/>
            <person name="Wuster W."/>
            <person name="Woods A.E."/>
            <person name="Logan J.M."/>
            <person name="Harrison R.A."/>
            <person name="Castoe T.A."/>
            <person name="de Koning A.P."/>
            <person name="Pollock D.D."/>
            <person name="Yandell M."/>
            <person name="Calderon D."/>
            <person name="Renjifo C."/>
            <person name="Currier R.B."/>
            <person name="Salgado D."/>
            <person name="Pla D."/>
            <person name="Sanz L."/>
            <person name="Hyder A.S."/>
            <person name="Ribeiro J.M."/>
            <person name="Arntzen J.W."/>
            <person name="van den Thillart G.E."/>
            <person name="Boetzer M."/>
            <person name="Pirovano W."/>
            <person name="Dirks R.P."/>
            <person name="Spaink H.P."/>
            <person name="Duboule D."/>
            <person name="McGlinn E."/>
            <person name="Kini R.M."/>
            <person name="Richardson M.K."/>
        </authorList>
    </citation>
    <scope>NUCLEOTIDE SEQUENCE</scope>
    <source>
        <tissue evidence="4">Blood</tissue>
    </source>
</reference>
<keyword evidence="1" id="KW-0862">Zinc</keyword>
<feature type="compositionally biased region" description="Basic residues" evidence="2">
    <location>
        <begin position="174"/>
        <end position="184"/>
    </location>
</feature>
<dbReference type="GO" id="GO:0003676">
    <property type="term" value="F:nucleic acid binding"/>
    <property type="evidence" value="ECO:0007669"/>
    <property type="project" value="InterPro"/>
</dbReference>
<keyword evidence="5" id="KW-1185">Reference proteome</keyword>
<dbReference type="InterPro" id="IPR001878">
    <property type="entry name" value="Znf_CCHC"/>
</dbReference>
<dbReference type="InterPro" id="IPR054722">
    <property type="entry name" value="PolX-like_BBD"/>
</dbReference>
<evidence type="ECO:0000256" key="1">
    <source>
        <dbReference type="PROSITE-ProRule" id="PRU00047"/>
    </source>
</evidence>
<dbReference type="Pfam" id="PF00098">
    <property type="entry name" value="zf-CCHC"/>
    <property type="match status" value="1"/>
</dbReference>